<comment type="caution">
    <text evidence="1">The sequence shown here is derived from an EMBL/GenBank/DDBJ whole genome shotgun (WGS) entry which is preliminary data.</text>
</comment>
<gene>
    <name evidence="1" type="ORF">pipiens_001664</name>
</gene>
<dbReference type="AlphaFoldDB" id="A0ABD1CDF7"/>
<dbReference type="SMART" id="SM00675">
    <property type="entry name" value="DM11"/>
    <property type="match status" value="1"/>
</dbReference>
<dbReference type="Proteomes" id="UP001562425">
    <property type="component" value="Unassembled WGS sequence"/>
</dbReference>
<reference evidence="1 2" key="1">
    <citation type="submission" date="2024-05" db="EMBL/GenBank/DDBJ databases">
        <title>Culex pipiens pipiens assembly and annotation.</title>
        <authorList>
            <person name="Alout H."/>
            <person name="Durand T."/>
        </authorList>
    </citation>
    <scope>NUCLEOTIDE SEQUENCE [LARGE SCALE GENOMIC DNA]</scope>
    <source>
        <strain evidence="1">HA-2024</strain>
        <tissue evidence="1">Whole body</tissue>
    </source>
</reference>
<protein>
    <submittedName>
        <fullName evidence="1">Uncharacterized protein</fullName>
    </submittedName>
</protein>
<organism evidence="1 2">
    <name type="scientific">Culex pipiens pipiens</name>
    <name type="common">Northern house mosquito</name>
    <dbReference type="NCBI Taxonomy" id="38569"/>
    <lineage>
        <taxon>Eukaryota</taxon>
        <taxon>Metazoa</taxon>
        <taxon>Ecdysozoa</taxon>
        <taxon>Arthropoda</taxon>
        <taxon>Hexapoda</taxon>
        <taxon>Insecta</taxon>
        <taxon>Pterygota</taxon>
        <taxon>Neoptera</taxon>
        <taxon>Endopterygota</taxon>
        <taxon>Diptera</taxon>
        <taxon>Nematocera</taxon>
        <taxon>Culicoidea</taxon>
        <taxon>Culicidae</taxon>
        <taxon>Culicinae</taxon>
        <taxon>Culicini</taxon>
        <taxon>Culex</taxon>
        <taxon>Culex</taxon>
    </lineage>
</organism>
<sequence>MIGWIVLVWSKVIVDVNEEIFDCENSLPNSAVDFSGLEYELDDKDELTLNGQIRVNEDYGAPIGLNFYTRHLEHGRWNVGLFSMMVKDFCPDLLNPTKAWYFITKTLNQTQCPYKKAHVEILDHMRYGTYGAIIPFNMLGEWKFFFEISAKRNGALIKECNMLRVFLTDG</sequence>
<keyword evidence="2" id="KW-1185">Reference proteome</keyword>
<accession>A0ABD1CDF7</accession>
<evidence type="ECO:0000313" key="2">
    <source>
        <dbReference type="Proteomes" id="UP001562425"/>
    </source>
</evidence>
<dbReference type="EMBL" id="JBEHCU010013703">
    <property type="protein sequence ID" value="KAL1374064.1"/>
    <property type="molecule type" value="Genomic_DNA"/>
</dbReference>
<proteinExistence type="predicted"/>
<evidence type="ECO:0000313" key="1">
    <source>
        <dbReference type="EMBL" id="KAL1374064.1"/>
    </source>
</evidence>
<name>A0ABD1CDF7_CULPP</name>
<dbReference type="InterPro" id="IPR006601">
    <property type="entry name" value="Uncharacterised_DM11_DROME"/>
</dbReference>